<evidence type="ECO:0000256" key="1">
    <source>
        <dbReference type="PROSITE-ProRule" id="PRU00176"/>
    </source>
</evidence>
<dbReference type="SUPFAM" id="SSF56219">
    <property type="entry name" value="DNase I-like"/>
    <property type="match status" value="1"/>
</dbReference>
<dbReference type="SUPFAM" id="SSF54928">
    <property type="entry name" value="RNA-binding domain, RBD"/>
    <property type="match status" value="1"/>
</dbReference>
<feature type="region of interest" description="Disordered" evidence="2">
    <location>
        <begin position="1"/>
        <end position="40"/>
    </location>
</feature>
<dbReference type="InterPro" id="IPR026960">
    <property type="entry name" value="RVT-Znf"/>
</dbReference>
<feature type="compositionally biased region" description="Pro residues" evidence="2">
    <location>
        <begin position="11"/>
        <end position="20"/>
    </location>
</feature>
<feature type="compositionally biased region" description="Basic and acidic residues" evidence="2">
    <location>
        <begin position="1"/>
        <end position="10"/>
    </location>
</feature>
<dbReference type="InterPro" id="IPR000504">
    <property type="entry name" value="RRM_dom"/>
</dbReference>
<gene>
    <name evidence="4" type="ORF">CTI12_AA379750</name>
</gene>
<accession>A0A2U1KZ82</accession>
<dbReference type="InterPro" id="IPR012677">
    <property type="entry name" value="Nucleotide-bd_a/b_plait_sf"/>
</dbReference>
<evidence type="ECO:0000256" key="2">
    <source>
        <dbReference type="SAM" id="MobiDB-lite"/>
    </source>
</evidence>
<dbReference type="PANTHER" id="PTHR33116:SF79">
    <property type="entry name" value="REVERSE TRANSCRIPTASE DOMAIN, ZINC FINGER, CCHC-TYPE-RELATED"/>
    <property type="match status" value="1"/>
</dbReference>
<dbReference type="PANTHER" id="PTHR33116">
    <property type="entry name" value="REVERSE TRANSCRIPTASE ZINC-BINDING DOMAIN-CONTAINING PROTEIN-RELATED-RELATED"/>
    <property type="match status" value="1"/>
</dbReference>
<dbReference type="Gene3D" id="3.30.70.330">
    <property type="match status" value="1"/>
</dbReference>
<dbReference type="EMBL" id="PKPP01012663">
    <property type="protein sequence ID" value="PWA42039.1"/>
    <property type="molecule type" value="Genomic_DNA"/>
</dbReference>
<proteinExistence type="predicted"/>
<keyword evidence="4" id="KW-0808">Transferase</keyword>
<keyword evidence="4" id="KW-0695">RNA-directed DNA polymerase</keyword>
<comment type="caution">
    <text evidence="4">The sequence shown here is derived from an EMBL/GenBank/DDBJ whole genome shotgun (WGS) entry which is preliminary data.</text>
</comment>
<dbReference type="Proteomes" id="UP000245207">
    <property type="component" value="Unassembled WGS sequence"/>
</dbReference>
<dbReference type="OrthoDB" id="1425980at2759"/>
<dbReference type="InterPro" id="IPR036691">
    <property type="entry name" value="Endo/exonu/phosph_ase_sf"/>
</dbReference>
<dbReference type="PROSITE" id="PS50102">
    <property type="entry name" value="RRM"/>
    <property type="match status" value="1"/>
</dbReference>
<keyword evidence="5" id="KW-1185">Reference proteome</keyword>
<dbReference type="CDD" id="cd00590">
    <property type="entry name" value="RRM_SF"/>
    <property type="match status" value="1"/>
</dbReference>
<dbReference type="InterPro" id="IPR035979">
    <property type="entry name" value="RBD_domain_sf"/>
</dbReference>
<protein>
    <submittedName>
        <fullName evidence="4">Reverse transcriptase domain, Reverse transcriptase zinc-binding domain protein</fullName>
    </submittedName>
</protein>
<name>A0A2U1KZ82_ARTAN</name>
<evidence type="ECO:0000313" key="5">
    <source>
        <dbReference type="Proteomes" id="UP000245207"/>
    </source>
</evidence>
<dbReference type="SMART" id="SM00360">
    <property type="entry name" value="RRM"/>
    <property type="match status" value="1"/>
</dbReference>
<dbReference type="AlphaFoldDB" id="A0A2U1KZ82"/>
<dbReference type="Gene3D" id="3.60.10.10">
    <property type="entry name" value="Endonuclease/exonuclease/phosphatase"/>
    <property type="match status" value="1"/>
</dbReference>
<organism evidence="4 5">
    <name type="scientific">Artemisia annua</name>
    <name type="common">Sweet wormwood</name>
    <dbReference type="NCBI Taxonomy" id="35608"/>
    <lineage>
        <taxon>Eukaryota</taxon>
        <taxon>Viridiplantae</taxon>
        <taxon>Streptophyta</taxon>
        <taxon>Embryophyta</taxon>
        <taxon>Tracheophyta</taxon>
        <taxon>Spermatophyta</taxon>
        <taxon>Magnoliopsida</taxon>
        <taxon>eudicotyledons</taxon>
        <taxon>Gunneridae</taxon>
        <taxon>Pentapetalae</taxon>
        <taxon>asterids</taxon>
        <taxon>campanulids</taxon>
        <taxon>Asterales</taxon>
        <taxon>Asteraceae</taxon>
        <taxon>Asteroideae</taxon>
        <taxon>Anthemideae</taxon>
        <taxon>Artemisiinae</taxon>
        <taxon>Artemisia</taxon>
    </lineage>
</organism>
<feature type="domain" description="RRM" evidence="3">
    <location>
        <begin position="47"/>
        <end position="128"/>
    </location>
</feature>
<reference evidence="4 5" key="1">
    <citation type="journal article" date="2018" name="Mol. Plant">
        <title>The genome of Artemisia annua provides insight into the evolution of Asteraceae family and artemisinin biosynthesis.</title>
        <authorList>
            <person name="Shen Q."/>
            <person name="Zhang L."/>
            <person name="Liao Z."/>
            <person name="Wang S."/>
            <person name="Yan T."/>
            <person name="Shi P."/>
            <person name="Liu M."/>
            <person name="Fu X."/>
            <person name="Pan Q."/>
            <person name="Wang Y."/>
            <person name="Lv Z."/>
            <person name="Lu X."/>
            <person name="Zhang F."/>
            <person name="Jiang W."/>
            <person name="Ma Y."/>
            <person name="Chen M."/>
            <person name="Hao X."/>
            <person name="Li L."/>
            <person name="Tang Y."/>
            <person name="Lv G."/>
            <person name="Zhou Y."/>
            <person name="Sun X."/>
            <person name="Brodelius P.E."/>
            <person name="Rose J.K.C."/>
            <person name="Tang K."/>
        </authorList>
    </citation>
    <scope>NUCLEOTIDE SEQUENCE [LARGE SCALE GENOMIC DNA]</scope>
    <source>
        <strain evidence="5">cv. Huhao1</strain>
        <tissue evidence="4">Leaf</tissue>
    </source>
</reference>
<keyword evidence="4" id="KW-0548">Nucleotidyltransferase</keyword>
<dbReference type="Pfam" id="PF00076">
    <property type="entry name" value="RRM_1"/>
    <property type="match status" value="1"/>
</dbReference>
<evidence type="ECO:0000259" key="3">
    <source>
        <dbReference type="PROSITE" id="PS50102"/>
    </source>
</evidence>
<sequence length="1062" mass="121678">MCVRESERNPKPPPPPPPNSRRPDITETDHGWENVKHRKRHNPPPITTFFVYNLPPTLSNTDLKEIFRNNGNLVDAYIARKRDKCNNPFGFIRFRNIPDPIAFLPTLQNKKSNGLVLDRLYGRITQIKIYGVPLLFWDCACFDKIAGNFGQILEPSMANMNEGNLSFNCATILINSNQRVDQEVIINWKKKSFTVRVVEEQKDWLPSFLETLNNNEEEGEINQNDDFCIRMDPTPDIELPEATLPEAMPTETHVPKPQAPLIHNTTITAQPTELYNHTRSPLNIPPSNPQHNLITDPLHKELADTIAVSECIGINLAGFENIVKGQIISDQTHRPDEQSLHPTTFWGNPHFSYHFIPSTGSEGRSGGILSIWDTNTFTLTNTIKSNHFLITAGYINGVTPQCNIVNIYAPHDIQAKQGLWDELSAHISNAQGLWIILGDFNAVRSPDERQNYAFNASCALSFNAFIHHNGLLEQWNEESEIDKILVSPDLMNAWPSTAFTNLPRTLSDHRPLILTTTAVDFGPSPFRLFTSWYTKPGFEETVTHNLSSGFHSGRPDQILNSKYKKLKSDLKEWNRDTKNHENQQLSALTDQLETLDAIIDFRDFTETELALWIDTKKNLQALEQEKTRDLQQKSRAKWVKEGDENSGYFHSFINCRLAKNRINGLEIDGNLHIDPPTIWEAVFNFFHEKYKEPLQQRPKLTCQFPITYLGLTVGANMNLIRNWAPVIQTFESRLSRWKASSLSLGGRITLIRSVLDNLPTYYFSLYKAPVSVISKLKSIQKSFFWGGSNANKKISWISWDRITASTTSGGLGLGNLHMKNLSLLAKWWWRFHNEPNGLWRRVISSIHYSNRNCSLVPLKSNMVGVWKTIATLNSHLDPFNVSLEKVITGLVGNGSSIRLWVDTWIDGSPLRETYPDLYKLERHKGCFINERCTGRGRFTQWEWNWVRPPSSHNELFELQNLITQVIHLSLSASNDTWEWKYDTSGFFTTKSMKSLLQSTTYGPTHWKFPWNHLAPLKVNIFGWRLEMNRIPTRDQLLSRNITLTSARCPLCNSHDELLLTFS</sequence>
<dbReference type="Pfam" id="PF13966">
    <property type="entry name" value="zf-RVT"/>
    <property type="match status" value="1"/>
</dbReference>
<feature type="compositionally biased region" description="Basic and acidic residues" evidence="2">
    <location>
        <begin position="21"/>
        <end position="35"/>
    </location>
</feature>
<dbReference type="GO" id="GO:0003723">
    <property type="term" value="F:RNA binding"/>
    <property type="evidence" value="ECO:0007669"/>
    <property type="project" value="UniProtKB-UniRule"/>
</dbReference>
<evidence type="ECO:0000313" key="4">
    <source>
        <dbReference type="EMBL" id="PWA42039.1"/>
    </source>
</evidence>
<dbReference type="GO" id="GO:0003964">
    <property type="term" value="F:RNA-directed DNA polymerase activity"/>
    <property type="evidence" value="ECO:0007669"/>
    <property type="project" value="UniProtKB-KW"/>
</dbReference>
<keyword evidence="1" id="KW-0694">RNA-binding</keyword>